<organism evidence="2 3">
    <name type="scientific">Plakobranchus ocellatus</name>
    <dbReference type="NCBI Taxonomy" id="259542"/>
    <lineage>
        <taxon>Eukaryota</taxon>
        <taxon>Metazoa</taxon>
        <taxon>Spiralia</taxon>
        <taxon>Lophotrochozoa</taxon>
        <taxon>Mollusca</taxon>
        <taxon>Gastropoda</taxon>
        <taxon>Heterobranchia</taxon>
        <taxon>Euthyneura</taxon>
        <taxon>Panpulmonata</taxon>
        <taxon>Sacoglossa</taxon>
        <taxon>Placobranchoidea</taxon>
        <taxon>Plakobranchidae</taxon>
        <taxon>Plakobranchus</taxon>
    </lineage>
</organism>
<protein>
    <submittedName>
        <fullName evidence="2">Uncharacterized protein</fullName>
    </submittedName>
</protein>
<evidence type="ECO:0000313" key="3">
    <source>
        <dbReference type="Proteomes" id="UP000735302"/>
    </source>
</evidence>
<feature type="region of interest" description="Disordered" evidence="1">
    <location>
        <begin position="94"/>
        <end position="118"/>
    </location>
</feature>
<sequence>MIHSLMGAKVDLVINLNPVAVMLKLKFTKRGPCPALKERGFLIEANLVLRPILARQQRLCPFRLLPLHRAGRGPPQGVDDLLKHNTFEQEGLAHAQHQAEAKRGANDAEGEDSGHPVDRQEPHIYITVSPHFPTWLLIALIATIESDQPVRRAPDDLTFEGSSHPYSLSHSLARCPDARGSASSVQFTRVFCS</sequence>
<reference evidence="2 3" key="1">
    <citation type="journal article" date="2021" name="Elife">
        <title>Chloroplast acquisition without the gene transfer in kleptoplastic sea slugs, Plakobranchus ocellatus.</title>
        <authorList>
            <person name="Maeda T."/>
            <person name="Takahashi S."/>
            <person name="Yoshida T."/>
            <person name="Shimamura S."/>
            <person name="Takaki Y."/>
            <person name="Nagai Y."/>
            <person name="Toyoda A."/>
            <person name="Suzuki Y."/>
            <person name="Arimoto A."/>
            <person name="Ishii H."/>
            <person name="Satoh N."/>
            <person name="Nishiyama T."/>
            <person name="Hasebe M."/>
            <person name="Maruyama T."/>
            <person name="Minagawa J."/>
            <person name="Obokata J."/>
            <person name="Shigenobu S."/>
        </authorList>
    </citation>
    <scope>NUCLEOTIDE SEQUENCE [LARGE SCALE GENOMIC DNA]</scope>
</reference>
<dbReference type="EMBL" id="BLXT01004465">
    <property type="protein sequence ID" value="GFO12880.1"/>
    <property type="molecule type" value="Genomic_DNA"/>
</dbReference>
<evidence type="ECO:0000256" key="1">
    <source>
        <dbReference type="SAM" id="MobiDB-lite"/>
    </source>
</evidence>
<accession>A0AAV4AWY7</accession>
<feature type="compositionally biased region" description="Basic and acidic residues" evidence="1">
    <location>
        <begin position="97"/>
        <end position="118"/>
    </location>
</feature>
<name>A0AAV4AWY7_9GAST</name>
<dbReference type="Proteomes" id="UP000735302">
    <property type="component" value="Unassembled WGS sequence"/>
</dbReference>
<gene>
    <name evidence="2" type="ORF">PoB_003938500</name>
</gene>
<evidence type="ECO:0000313" key="2">
    <source>
        <dbReference type="EMBL" id="GFO12880.1"/>
    </source>
</evidence>
<proteinExistence type="predicted"/>
<dbReference type="AlphaFoldDB" id="A0AAV4AWY7"/>
<comment type="caution">
    <text evidence="2">The sequence shown here is derived from an EMBL/GenBank/DDBJ whole genome shotgun (WGS) entry which is preliminary data.</text>
</comment>
<keyword evidence="3" id="KW-1185">Reference proteome</keyword>